<sequence length="206" mass="22336">MRNYETARGIFSFMELVGWATVIGGIILAVSMGNAVSRYARPDALVSAILPGLIVALAGLLFVGAVQAWRASVDTAEYTQQMLKIARDQLEVSRQGLTGRKIDVPTFASQTDADESQPGASFADAASSEAGASYTLRPSNETSAEKPMIPLRTDENGFSILNEQGTLLEFRGRQFAFDGKKYDYEGQGFASAKMIKRHLTNLKDLS</sequence>
<evidence type="ECO:0000313" key="3">
    <source>
        <dbReference type="Proteomes" id="UP000565723"/>
    </source>
</evidence>
<accession>A0A850LMD9</accession>
<gene>
    <name evidence="2" type="ORF">HW564_20355</name>
</gene>
<evidence type="ECO:0000313" key="2">
    <source>
        <dbReference type="EMBL" id="NVK99281.1"/>
    </source>
</evidence>
<keyword evidence="1" id="KW-1133">Transmembrane helix</keyword>
<protein>
    <submittedName>
        <fullName evidence="2">Uncharacterized protein</fullName>
    </submittedName>
</protein>
<evidence type="ECO:0000256" key="1">
    <source>
        <dbReference type="SAM" id="Phobius"/>
    </source>
</evidence>
<proteinExistence type="predicted"/>
<dbReference type="EMBL" id="JABXIY010000063">
    <property type="protein sequence ID" value="NVK99281.1"/>
    <property type="molecule type" value="Genomic_DNA"/>
</dbReference>
<dbReference type="Proteomes" id="UP000565723">
    <property type="component" value="Unassembled WGS sequence"/>
</dbReference>
<keyword evidence="1" id="KW-0812">Transmembrane</keyword>
<name>A0A850LMD9_9RHOB</name>
<dbReference type="RefSeq" id="WP_144083969.1">
    <property type="nucleotide sequence ID" value="NZ_CP076685.1"/>
</dbReference>
<comment type="caution">
    <text evidence="2">The sequence shown here is derived from an EMBL/GenBank/DDBJ whole genome shotgun (WGS) entry which is preliminary data.</text>
</comment>
<dbReference type="AlphaFoldDB" id="A0A850LMD9"/>
<organism evidence="2 3">
    <name type="scientific">Ruegeria pomeroyi</name>
    <dbReference type="NCBI Taxonomy" id="89184"/>
    <lineage>
        <taxon>Bacteria</taxon>
        <taxon>Pseudomonadati</taxon>
        <taxon>Pseudomonadota</taxon>
        <taxon>Alphaproteobacteria</taxon>
        <taxon>Rhodobacterales</taxon>
        <taxon>Roseobacteraceae</taxon>
        <taxon>Ruegeria</taxon>
    </lineage>
</organism>
<feature type="transmembrane region" description="Helical" evidence="1">
    <location>
        <begin position="12"/>
        <end position="32"/>
    </location>
</feature>
<keyword evidence="1" id="KW-0472">Membrane</keyword>
<feature type="transmembrane region" description="Helical" evidence="1">
    <location>
        <begin position="44"/>
        <end position="66"/>
    </location>
</feature>
<reference evidence="2 3" key="1">
    <citation type="journal article" date="2020" name="Proc. Natl. Acad. Sci. U.S.A.">
        <title>Ecological drivers of bacterial community assembly in synthetic phycospheres.</title>
        <authorList>
            <person name="Fu H."/>
            <person name="Uchimiya M."/>
            <person name="Gore J."/>
            <person name="Moran M.A."/>
        </authorList>
    </citation>
    <scope>NUCLEOTIDE SEQUENCE [LARGE SCALE GENOMIC DNA]</scope>
    <source>
        <strain evidence="2">HF-Din03</strain>
    </source>
</reference>